<evidence type="ECO:0000256" key="4">
    <source>
        <dbReference type="PROSITE-ProRule" id="PRU00433"/>
    </source>
</evidence>
<dbReference type="InterPro" id="IPR036909">
    <property type="entry name" value="Cyt_c-like_dom_sf"/>
</dbReference>
<protein>
    <submittedName>
        <fullName evidence="7">C-type cytochrome</fullName>
    </submittedName>
</protein>
<dbReference type="RefSeq" id="WP_386805329.1">
    <property type="nucleotide sequence ID" value="NZ_JBHTMU010000034.1"/>
</dbReference>
<keyword evidence="3 4" id="KW-0408">Iron</keyword>
<evidence type="ECO:0000259" key="6">
    <source>
        <dbReference type="PROSITE" id="PS51007"/>
    </source>
</evidence>
<organism evidence="7 8">
    <name type="scientific">Litorisediminicola beolgyonensis</name>
    <dbReference type="NCBI Taxonomy" id="1173614"/>
    <lineage>
        <taxon>Bacteria</taxon>
        <taxon>Pseudomonadati</taxon>
        <taxon>Pseudomonadota</taxon>
        <taxon>Alphaproteobacteria</taxon>
        <taxon>Rhodobacterales</taxon>
        <taxon>Paracoccaceae</taxon>
        <taxon>Litorisediminicola</taxon>
    </lineage>
</organism>
<name>A0ABW3ZLA8_9RHOB</name>
<feature type="chain" id="PRO_5045182624" evidence="5">
    <location>
        <begin position="31"/>
        <end position="151"/>
    </location>
</feature>
<evidence type="ECO:0000313" key="7">
    <source>
        <dbReference type="EMBL" id="MFD1343947.1"/>
    </source>
</evidence>
<evidence type="ECO:0000256" key="5">
    <source>
        <dbReference type="SAM" id="SignalP"/>
    </source>
</evidence>
<dbReference type="Gene3D" id="1.10.760.10">
    <property type="entry name" value="Cytochrome c-like domain"/>
    <property type="match status" value="1"/>
</dbReference>
<dbReference type="PROSITE" id="PS51007">
    <property type="entry name" value="CYTC"/>
    <property type="match status" value="1"/>
</dbReference>
<proteinExistence type="predicted"/>
<evidence type="ECO:0000313" key="8">
    <source>
        <dbReference type="Proteomes" id="UP001597135"/>
    </source>
</evidence>
<feature type="signal peptide" evidence="5">
    <location>
        <begin position="1"/>
        <end position="30"/>
    </location>
</feature>
<evidence type="ECO:0000256" key="3">
    <source>
        <dbReference type="ARBA" id="ARBA00023004"/>
    </source>
</evidence>
<evidence type="ECO:0000256" key="1">
    <source>
        <dbReference type="ARBA" id="ARBA00022617"/>
    </source>
</evidence>
<comment type="caution">
    <text evidence="7">The sequence shown here is derived from an EMBL/GenBank/DDBJ whole genome shotgun (WGS) entry which is preliminary data.</text>
</comment>
<feature type="domain" description="Cytochrome c" evidence="6">
    <location>
        <begin position="35"/>
        <end position="150"/>
    </location>
</feature>
<dbReference type="Pfam" id="PF13442">
    <property type="entry name" value="Cytochrome_CBB3"/>
    <property type="match status" value="1"/>
</dbReference>
<keyword evidence="8" id="KW-1185">Reference proteome</keyword>
<dbReference type="EMBL" id="JBHTMU010000034">
    <property type="protein sequence ID" value="MFD1343947.1"/>
    <property type="molecule type" value="Genomic_DNA"/>
</dbReference>
<dbReference type="SUPFAM" id="SSF46626">
    <property type="entry name" value="Cytochrome c"/>
    <property type="match status" value="1"/>
</dbReference>
<sequence>MITSISTARPALQLCAASLLLLATAVPGRALDEASQVALGKTEYIAHCAACHGAGGKGDGPVAEVLAKKPLDLTRISARYSGQFPRDAVQQVIDGRNMINPHGDRGMPVWGNRYFQSAMSLAEGVPHDVDVQALAFGRVAALVTYLEAIQE</sequence>
<keyword evidence="2 4" id="KW-0479">Metal-binding</keyword>
<accession>A0ABW3ZLA8</accession>
<dbReference type="Proteomes" id="UP001597135">
    <property type="component" value="Unassembled WGS sequence"/>
</dbReference>
<keyword evidence="5" id="KW-0732">Signal</keyword>
<reference evidence="8" key="1">
    <citation type="journal article" date="2019" name="Int. J. Syst. Evol. Microbiol.">
        <title>The Global Catalogue of Microorganisms (GCM) 10K type strain sequencing project: providing services to taxonomists for standard genome sequencing and annotation.</title>
        <authorList>
            <consortium name="The Broad Institute Genomics Platform"/>
            <consortium name="The Broad Institute Genome Sequencing Center for Infectious Disease"/>
            <person name="Wu L."/>
            <person name="Ma J."/>
        </authorList>
    </citation>
    <scope>NUCLEOTIDE SEQUENCE [LARGE SCALE GENOMIC DNA]</scope>
    <source>
        <strain evidence="8">CCUG 62953</strain>
    </source>
</reference>
<dbReference type="InterPro" id="IPR009056">
    <property type="entry name" value="Cyt_c-like_dom"/>
</dbReference>
<gene>
    <name evidence="7" type="ORF">ACFQ4E_16075</name>
</gene>
<keyword evidence="1 4" id="KW-0349">Heme</keyword>
<evidence type="ECO:0000256" key="2">
    <source>
        <dbReference type="ARBA" id="ARBA00022723"/>
    </source>
</evidence>